<keyword evidence="8 12" id="KW-0479">Metal-binding</keyword>
<evidence type="ECO:0000256" key="6">
    <source>
        <dbReference type="ARBA" id="ARBA00016919"/>
    </source>
</evidence>
<evidence type="ECO:0000259" key="13">
    <source>
        <dbReference type="PROSITE" id="PS50972"/>
    </source>
</evidence>
<dbReference type="NCBIfam" id="TIGR01496">
    <property type="entry name" value="DHPS"/>
    <property type="match status" value="1"/>
</dbReference>
<dbReference type="UniPathway" id="UPA00077">
    <property type="reaction ID" value="UER00156"/>
</dbReference>
<dbReference type="Gene3D" id="3.20.20.20">
    <property type="entry name" value="Dihydropteroate synthase-like"/>
    <property type="match status" value="1"/>
</dbReference>
<dbReference type="InterPro" id="IPR000489">
    <property type="entry name" value="Pterin-binding_dom"/>
</dbReference>
<feature type="domain" description="Pterin-binding" evidence="13">
    <location>
        <begin position="17"/>
        <end position="279"/>
    </location>
</feature>
<dbReference type="GO" id="GO:0046872">
    <property type="term" value="F:metal ion binding"/>
    <property type="evidence" value="ECO:0007669"/>
    <property type="project" value="UniProtKB-KW"/>
</dbReference>
<dbReference type="KEGG" id="pcor:KS4_34860"/>
<dbReference type="CDD" id="cd00739">
    <property type="entry name" value="DHPS"/>
    <property type="match status" value="1"/>
</dbReference>
<keyword evidence="10 12" id="KW-0289">Folate biosynthesis</keyword>
<evidence type="ECO:0000256" key="12">
    <source>
        <dbReference type="RuleBase" id="RU361205"/>
    </source>
</evidence>
<evidence type="ECO:0000313" key="15">
    <source>
        <dbReference type="Proteomes" id="UP000317369"/>
    </source>
</evidence>
<dbReference type="GO" id="GO:0046656">
    <property type="term" value="P:folic acid biosynthetic process"/>
    <property type="evidence" value="ECO:0007669"/>
    <property type="project" value="UniProtKB-KW"/>
</dbReference>
<evidence type="ECO:0000313" key="14">
    <source>
        <dbReference type="EMBL" id="QDU35405.1"/>
    </source>
</evidence>
<evidence type="ECO:0000256" key="3">
    <source>
        <dbReference type="ARBA" id="ARBA00004763"/>
    </source>
</evidence>
<evidence type="ECO:0000256" key="5">
    <source>
        <dbReference type="ARBA" id="ARBA00012458"/>
    </source>
</evidence>
<comment type="pathway">
    <text evidence="3 12">Cofactor biosynthesis; tetrahydrofolate biosynthesis; 7,8-dihydrofolate from 2-amino-4-hydroxy-6-hydroxymethyl-7,8-dihydropteridine diphosphate and 4-aminobenzoate: step 1/2.</text>
</comment>
<dbReference type="PROSITE" id="PS00793">
    <property type="entry name" value="DHPS_2"/>
    <property type="match status" value="1"/>
</dbReference>
<evidence type="ECO:0000256" key="8">
    <source>
        <dbReference type="ARBA" id="ARBA00022723"/>
    </source>
</evidence>
<comment type="cofactor">
    <cofactor evidence="2 12">
        <name>Mg(2+)</name>
        <dbReference type="ChEBI" id="CHEBI:18420"/>
    </cofactor>
</comment>
<accession>A0A517YYV9</accession>
<sequence>MDIESQQLIDRSRGRLPIVMGVLNVTPDSFSDGGCYVDVDEAAKHALEMARAGAGLIDVGGESTRPGAARVSEGEQIVRVVPVIEAVRRELDAHHFEKVMISVDTTRCDVAAAALDAGAGMINDVSAGTEDEGILGLAGERGVRLCLMHMKGEPGNMQKDPRYEDVTGEVLVYLMDRSKAAEAAGCHKTNIWIDPGIGFGKTAAHNLKLLADLDRFVETGYGVLLGTSRKSMFYAVSPSTAKLPENREYATAVTSALGVAAGVACIRVHDVAANAQAIETMGAVIEAGEGNV</sequence>
<keyword evidence="7 12" id="KW-0808">Transferase</keyword>
<gene>
    <name evidence="14" type="primary">folP</name>
    <name evidence="14" type="ORF">KS4_34860</name>
</gene>
<dbReference type="PANTHER" id="PTHR20941:SF1">
    <property type="entry name" value="FOLIC ACID SYNTHESIS PROTEIN FOL1"/>
    <property type="match status" value="1"/>
</dbReference>
<dbReference type="RefSeq" id="WP_145080704.1">
    <property type="nucleotide sequence ID" value="NZ_CP036425.1"/>
</dbReference>
<evidence type="ECO:0000256" key="11">
    <source>
        <dbReference type="ARBA" id="ARBA00030193"/>
    </source>
</evidence>
<dbReference type="FunFam" id="3.20.20.20:FF:000006">
    <property type="entry name" value="Dihydropteroate synthase"/>
    <property type="match status" value="1"/>
</dbReference>
<dbReference type="EMBL" id="CP036425">
    <property type="protein sequence ID" value="QDU35405.1"/>
    <property type="molecule type" value="Genomic_DNA"/>
</dbReference>
<evidence type="ECO:0000256" key="2">
    <source>
        <dbReference type="ARBA" id="ARBA00001946"/>
    </source>
</evidence>
<dbReference type="PROSITE" id="PS00792">
    <property type="entry name" value="DHPS_1"/>
    <property type="match status" value="1"/>
</dbReference>
<dbReference type="InterPro" id="IPR011005">
    <property type="entry name" value="Dihydropteroate_synth-like_sf"/>
</dbReference>
<evidence type="ECO:0000256" key="9">
    <source>
        <dbReference type="ARBA" id="ARBA00022842"/>
    </source>
</evidence>
<dbReference type="Pfam" id="PF00809">
    <property type="entry name" value="Pterin_bind"/>
    <property type="match status" value="1"/>
</dbReference>
<organism evidence="14 15">
    <name type="scientific">Poriferisphaera corsica</name>
    <dbReference type="NCBI Taxonomy" id="2528020"/>
    <lineage>
        <taxon>Bacteria</taxon>
        <taxon>Pseudomonadati</taxon>
        <taxon>Planctomycetota</taxon>
        <taxon>Phycisphaerae</taxon>
        <taxon>Phycisphaerales</taxon>
        <taxon>Phycisphaeraceae</taxon>
        <taxon>Poriferisphaera</taxon>
    </lineage>
</organism>
<comment type="function">
    <text evidence="12">Catalyzes the condensation of para-aminobenzoate (pABA) with 6-hydroxymethyl-7,8-dihydropterin diphosphate (DHPt-PP) to form 7,8-dihydropteroate (H2Pte), the immediate precursor of folate derivatives.</text>
</comment>
<evidence type="ECO:0000256" key="4">
    <source>
        <dbReference type="ARBA" id="ARBA00009503"/>
    </source>
</evidence>
<dbReference type="InterPro" id="IPR045031">
    <property type="entry name" value="DHP_synth-like"/>
</dbReference>
<dbReference type="PANTHER" id="PTHR20941">
    <property type="entry name" value="FOLATE SYNTHESIS PROTEINS"/>
    <property type="match status" value="1"/>
</dbReference>
<comment type="similarity">
    <text evidence="4 12">Belongs to the DHPS family.</text>
</comment>
<name>A0A517YYV9_9BACT</name>
<keyword evidence="9 12" id="KW-0460">Magnesium</keyword>
<protein>
    <recommendedName>
        <fullName evidence="6 12">Dihydropteroate synthase</fullName>
        <shortName evidence="12">DHPS</shortName>
        <ecNumber evidence="5 12">2.5.1.15</ecNumber>
    </recommendedName>
    <alternativeName>
        <fullName evidence="11 12">Dihydropteroate pyrophosphorylase</fullName>
    </alternativeName>
</protein>
<evidence type="ECO:0000256" key="7">
    <source>
        <dbReference type="ARBA" id="ARBA00022679"/>
    </source>
</evidence>
<reference evidence="14 15" key="1">
    <citation type="submission" date="2019-02" db="EMBL/GenBank/DDBJ databases">
        <title>Deep-cultivation of Planctomycetes and their phenomic and genomic characterization uncovers novel biology.</title>
        <authorList>
            <person name="Wiegand S."/>
            <person name="Jogler M."/>
            <person name="Boedeker C."/>
            <person name="Pinto D."/>
            <person name="Vollmers J."/>
            <person name="Rivas-Marin E."/>
            <person name="Kohn T."/>
            <person name="Peeters S.H."/>
            <person name="Heuer A."/>
            <person name="Rast P."/>
            <person name="Oberbeckmann S."/>
            <person name="Bunk B."/>
            <person name="Jeske O."/>
            <person name="Meyerdierks A."/>
            <person name="Storesund J.E."/>
            <person name="Kallscheuer N."/>
            <person name="Luecker S."/>
            <person name="Lage O.M."/>
            <person name="Pohl T."/>
            <person name="Merkel B.J."/>
            <person name="Hornburger P."/>
            <person name="Mueller R.-W."/>
            <person name="Bruemmer F."/>
            <person name="Labrenz M."/>
            <person name="Spormann A.M."/>
            <person name="Op den Camp H."/>
            <person name="Overmann J."/>
            <person name="Amann R."/>
            <person name="Jetten M.S.M."/>
            <person name="Mascher T."/>
            <person name="Medema M.H."/>
            <person name="Devos D.P."/>
            <person name="Kaster A.-K."/>
            <person name="Ovreas L."/>
            <person name="Rohde M."/>
            <person name="Galperin M.Y."/>
            <person name="Jogler C."/>
        </authorList>
    </citation>
    <scope>NUCLEOTIDE SEQUENCE [LARGE SCALE GENOMIC DNA]</scope>
    <source>
        <strain evidence="14 15">KS4</strain>
    </source>
</reference>
<comment type="catalytic activity">
    <reaction evidence="1">
        <text>(7,8-dihydropterin-6-yl)methyl diphosphate + 4-aminobenzoate = 7,8-dihydropteroate + diphosphate</text>
        <dbReference type="Rhea" id="RHEA:19949"/>
        <dbReference type="ChEBI" id="CHEBI:17836"/>
        <dbReference type="ChEBI" id="CHEBI:17839"/>
        <dbReference type="ChEBI" id="CHEBI:33019"/>
        <dbReference type="ChEBI" id="CHEBI:72950"/>
        <dbReference type="EC" id="2.5.1.15"/>
    </reaction>
</comment>
<dbReference type="GO" id="GO:0046654">
    <property type="term" value="P:tetrahydrofolate biosynthetic process"/>
    <property type="evidence" value="ECO:0007669"/>
    <property type="project" value="UniProtKB-UniPathway"/>
</dbReference>
<dbReference type="GO" id="GO:0005829">
    <property type="term" value="C:cytosol"/>
    <property type="evidence" value="ECO:0007669"/>
    <property type="project" value="TreeGrafter"/>
</dbReference>
<dbReference type="OrthoDB" id="9811744at2"/>
<dbReference type="InterPro" id="IPR006390">
    <property type="entry name" value="DHP_synth_dom"/>
</dbReference>
<evidence type="ECO:0000256" key="10">
    <source>
        <dbReference type="ARBA" id="ARBA00022909"/>
    </source>
</evidence>
<dbReference type="AlphaFoldDB" id="A0A517YYV9"/>
<keyword evidence="15" id="KW-1185">Reference proteome</keyword>
<dbReference type="SUPFAM" id="SSF51717">
    <property type="entry name" value="Dihydropteroate synthetase-like"/>
    <property type="match status" value="1"/>
</dbReference>
<dbReference type="GO" id="GO:0004156">
    <property type="term" value="F:dihydropteroate synthase activity"/>
    <property type="evidence" value="ECO:0007669"/>
    <property type="project" value="UniProtKB-EC"/>
</dbReference>
<proteinExistence type="inferred from homology"/>
<dbReference type="EC" id="2.5.1.15" evidence="5 12"/>
<evidence type="ECO:0000256" key="1">
    <source>
        <dbReference type="ARBA" id="ARBA00000012"/>
    </source>
</evidence>
<dbReference type="Proteomes" id="UP000317369">
    <property type="component" value="Chromosome"/>
</dbReference>
<dbReference type="PROSITE" id="PS50972">
    <property type="entry name" value="PTERIN_BINDING"/>
    <property type="match status" value="1"/>
</dbReference>